<reference evidence="1" key="2">
    <citation type="journal article" date="2015" name="Fish Shellfish Immunol.">
        <title>Early steps in the European eel (Anguilla anguilla)-Vibrio vulnificus interaction in the gills: Role of the RtxA13 toxin.</title>
        <authorList>
            <person name="Callol A."/>
            <person name="Pajuelo D."/>
            <person name="Ebbesson L."/>
            <person name="Teles M."/>
            <person name="MacKenzie S."/>
            <person name="Amaro C."/>
        </authorList>
    </citation>
    <scope>NUCLEOTIDE SEQUENCE</scope>
</reference>
<proteinExistence type="predicted"/>
<evidence type="ECO:0000313" key="1">
    <source>
        <dbReference type="EMBL" id="JAH03071.1"/>
    </source>
</evidence>
<protein>
    <submittedName>
        <fullName evidence="1">Uncharacterized protein</fullName>
    </submittedName>
</protein>
<reference evidence="1" key="1">
    <citation type="submission" date="2014-11" db="EMBL/GenBank/DDBJ databases">
        <authorList>
            <person name="Amaro Gonzalez C."/>
        </authorList>
    </citation>
    <scope>NUCLEOTIDE SEQUENCE</scope>
</reference>
<name>A0A0E9PEL4_ANGAN</name>
<sequence length="58" mass="6659">MTMPGLTFINWRKKLCGLLKFYIEKVSAAASQCRRIGRKKIRVCSVITEMLHNPDHAP</sequence>
<dbReference type="EMBL" id="GBXM01105506">
    <property type="protein sequence ID" value="JAH03071.1"/>
    <property type="molecule type" value="Transcribed_RNA"/>
</dbReference>
<dbReference type="AlphaFoldDB" id="A0A0E9PEL4"/>
<accession>A0A0E9PEL4</accession>
<organism evidence="1">
    <name type="scientific">Anguilla anguilla</name>
    <name type="common">European freshwater eel</name>
    <name type="synonym">Muraena anguilla</name>
    <dbReference type="NCBI Taxonomy" id="7936"/>
    <lineage>
        <taxon>Eukaryota</taxon>
        <taxon>Metazoa</taxon>
        <taxon>Chordata</taxon>
        <taxon>Craniata</taxon>
        <taxon>Vertebrata</taxon>
        <taxon>Euteleostomi</taxon>
        <taxon>Actinopterygii</taxon>
        <taxon>Neopterygii</taxon>
        <taxon>Teleostei</taxon>
        <taxon>Anguilliformes</taxon>
        <taxon>Anguillidae</taxon>
        <taxon>Anguilla</taxon>
    </lineage>
</organism>